<dbReference type="EMBL" id="QZWG01000018">
    <property type="protein sequence ID" value="RZB53202.1"/>
    <property type="molecule type" value="Genomic_DNA"/>
</dbReference>
<dbReference type="EMBL" id="QZWG01000018">
    <property type="protein sequence ID" value="RZB53201.1"/>
    <property type="molecule type" value="Genomic_DNA"/>
</dbReference>
<dbReference type="Proteomes" id="UP000289340">
    <property type="component" value="Chromosome 18"/>
</dbReference>
<evidence type="ECO:0000259" key="1">
    <source>
        <dbReference type="PROSITE" id="PS51335"/>
    </source>
</evidence>
<evidence type="ECO:0000313" key="2">
    <source>
        <dbReference type="EMBL" id="RZB53201.1"/>
    </source>
</evidence>
<dbReference type="InterPro" id="IPR050868">
    <property type="entry name" value="ELMO_domain-containing"/>
</dbReference>
<accession>A0A445FWE1</accession>
<dbReference type="PANTHER" id="PTHR12771">
    <property type="entry name" value="ENGULFMENT AND CELL MOTILITY"/>
    <property type="match status" value="1"/>
</dbReference>
<keyword evidence="4" id="KW-1185">Reference proteome</keyword>
<dbReference type="Pfam" id="PF04727">
    <property type="entry name" value="ELMO_CED12"/>
    <property type="match status" value="1"/>
</dbReference>
<reference evidence="2 4" key="1">
    <citation type="submission" date="2018-09" db="EMBL/GenBank/DDBJ databases">
        <title>A high-quality reference genome of wild soybean provides a powerful tool to mine soybean genomes.</title>
        <authorList>
            <person name="Xie M."/>
            <person name="Chung C.Y.L."/>
            <person name="Li M.-W."/>
            <person name="Wong F.-L."/>
            <person name="Chan T.-F."/>
            <person name="Lam H.-M."/>
        </authorList>
    </citation>
    <scope>NUCLEOTIDE SEQUENCE [LARGE SCALE GENOMIC DNA]</scope>
    <source>
        <strain evidence="4">cv. W05</strain>
        <tissue evidence="2">Hypocotyl of etiolated seedlings</tissue>
    </source>
</reference>
<dbReference type="PROSITE" id="PS51335">
    <property type="entry name" value="ELMO"/>
    <property type="match status" value="1"/>
</dbReference>
<evidence type="ECO:0000313" key="4">
    <source>
        <dbReference type="Proteomes" id="UP000289340"/>
    </source>
</evidence>
<evidence type="ECO:0000313" key="3">
    <source>
        <dbReference type="EMBL" id="RZB53202.1"/>
    </source>
</evidence>
<feature type="domain" description="ELMO" evidence="1">
    <location>
        <begin position="86"/>
        <end position="236"/>
    </location>
</feature>
<protein>
    <submittedName>
        <fullName evidence="2">ELMO domain-containing protein A isoform D</fullName>
    </submittedName>
    <submittedName>
        <fullName evidence="3">ELMO domain-containing protein A isoform E</fullName>
    </submittedName>
</protein>
<dbReference type="InterPro" id="IPR006816">
    <property type="entry name" value="ELMO_dom"/>
</dbReference>
<name>A0A445FWE1_GLYSO</name>
<sequence length="236" mass="26727">MDDRGGSFVAVRRISQGLDRSNTCHSSSAEFVTGSTAWLGRGLSCVCAQRRESDARPSFDLTPAQEECLQRLQNRIDIPYDGSIPEHQDALRALWSAAFPEEELHGLISEQWKNMGWQGKDPSTDFRGGGFISLENLLFFARNFPKSFQDLLRKQEGDRSVWEYPFAVAGVNITFMLIQMLDLEAGYFTSPFSFLVSVYFMYKRMNGGCLYVWAHLFPHSGLVICQVHRALLPNNP</sequence>
<proteinExistence type="predicted"/>
<comment type="caution">
    <text evidence="2">The sequence shown here is derived from an EMBL/GenBank/DDBJ whole genome shotgun (WGS) entry which is preliminary data.</text>
</comment>
<gene>
    <name evidence="2" type="ORF">D0Y65_049290</name>
</gene>
<organism evidence="2 4">
    <name type="scientific">Glycine soja</name>
    <name type="common">Wild soybean</name>
    <dbReference type="NCBI Taxonomy" id="3848"/>
    <lineage>
        <taxon>Eukaryota</taxon>
        <taxon>Viridiplantae</taxon>
        <taxon>Streptophyta</taxon>
        <taxon>Embryophyta</taxon>
        <taxon>Tracheophyta</taxon>
        <taxon>Spermatophyta</taxon>
        <taxon>Magnoliopsida</taxon>
        <taxon>eudicotyledons</taxon>
        <taxon>Gunneridae</taxon>
        <taxon>Pentapetalae</taxon>
        <taxon>rosids</taxon>
        <taxon>fabids</taxon>
        <taxon>Fabales</taxon>
        <taxon>Fabaceae</taxon>
        <taxon>Papilionoideae</taxon>
        <taxon>50 kb inversion clade</taxon>
        <taxon>NPAAA clade</taxon>
        <taxon>indigoferoid/millettioid clade</taxon>
        <taxon>Phaseoleae</taxon>
        <taxon>Glycine</taxon>
        <taxon>Glycine subgen. Soja</taxon>
    </lineage>
</organism>
<dbReference type="AlphaFoldDB" id="A0A445FWE1"/>
<dbReference type="PANTHER" id="PTHR12771:SF20">
    <property type="entry name" value="ELMO_CED-12 FAMILY PROTEIN"/>
    <property type="match status" value="1"/>
</dbReference>